<sequence length="271" mass="30674">MVPVDEKHPFGIRTLRKALLRGESVMIFPEGMISLDGQRNPLQPGGMAGNTQTHAPIAWLQITGAEQSRVFAKIGPRTMAPHRFGSLMNTQPWLLQVGKPYSEQRTQWTQGFEFRYFNGHHQLQICVKSPTQKELDAFDRNPIHLGLYIEKNVVFFLFKIESFWDWSDQGISIRMVPKEEQDIPEPQAGTYTLMNIVLVNADTGIIEAMRAVTFSPNFSAVLTRAFQQQLAAPFDRAKHVDTIAEVYARYPHSKQLAKVANVLERGGSQHA</sequence>
<gene>
    <name evidence="1" type="ORF">ACFOFO_16125</name>
</gene>
<name>A0ABV7F5K1_9BURK</name>
<evidence type="ECO:0008006" key="3">
    <source>
        <dbReference type="Google" id="ProtNLM"/>
    </source>
</evidence>
<keyword evidence="2" id="KW-1185">Reference proteome</keyword>
<dbReference type="Proteomes" id="UP001595530">
    <property type="component" value="Unassembled WGS sequence"/>
</dbReference>
<accession>A0ABV7F5K1</accession>
<evidence type="ECO:0000313" key="2">
    <source>
        <dbReference type="Proteomes" id="UP001595530"/>
    </source>
</evidence>
<dbReference type="EMBL" id="JBHRTP010000052">
    <property type="protein sequence ID" value="MFC3109469.1"/>
    <property type="molecule type" value="Genomic_DNA"/>
</dbReference>
<evidence type="ECO:0000313" key="1">
    <source>
        <dbReference type="EMBL" id="MFC3109469.1"/>
    </source>
</evidence>
<proteinExistence type="predicted"/>
<dbReference type="RefSeq" id="WP_390332014.1">
    <property type="nucleotide sequence ID" value="NZ_JBHRTP010000052.1"/>
</dbReference>
<comment type="caution">
    <text evidence="1">The sequence shown here is derived from an EMBL/GenBank/DDBJ whole genome shotgun (WGS) entry which is preliminary data.</text>
</comment>
<protein>
    <recommendedName>
        <fullName evidence="3">Phospholipid/glycerol acyltransferase domain-containing protein</fullName>
    </recommendedName>
</protein>
<organism evidence="1 2">
    <name type="scientific">Undibacterium arcticum</name>
    <dbReference type="NCBI Taxonomy" id="1762892"/>
    <lineage>
        <taxon>Bacteria</taxon>
        <taxon>Pseudomonadati</taxon>
        <taxon>Pseudomonadota</taxon>
        <taxon>Betaproteobacteria</taxon>
        <taxon>Burkholderiales</taxon>
        <taxon>Oxalobacteraceae</taxon>
        <taxon>Undibacterium</taxon>
    </lineage>
</organism>
<reference evidence="2" key="1">
    <citation type="journal article" date="2019" name="Int. J. Syst. Evol. Microbiol.">
        <title>The Global Catalogue of Microorganisms (GCM) 10K type strain sequencing project: providing services to taxonomists for standard genome sequencing and annotation.</title>
        <authorList>
            <consortium name="The Broad Institute Genomics Platform"/>
            <consortium name="The Broad Institute Genome Sequencing Center for Infectious Disease"/>
            <person name="Wu L."/>
            <person name="Ma J."/>
        </authorList>
    </citation>
    <scope>NUCLEOTIDE SEQUENCE [LARGE SCALE GENOMIC DNA]</scope>
    <source>
        <strain evidence="2">KCTC 42986</strain>
    </source>
</reference>